<gene>
    <name evidence="1" type="ORF">HMPREF1979_02585</name>
</gene>
<dbReference type="AlphaFoldDB" id="U1QKW8"/>
<keyword evidence="1" id="KW-0966">Cell projection</keyword>
<keyword evidence="2" id="KW-1185">Reference proteome</keyword>
<dbReference type="HOGENOM" id="CLU_2448031_0_0_11"/>
<sequence length="89" mass="9225">MERAALVAAAASGAEAEDWDRRRLVAGREVASCRPLGDDGRSADGDVIRRRVGTLGAEVDVGAEARLRPGDGAGDDETDADVVVAGGYW</sequence>
<organism evidence="1 2">
    <name type="scientific">Actinomyces johnsonii F0542</name>
    <dbReference type="NCBI Taxonomy" id="1321818"/>
    <lineage>
        <taxon>Bacteria</taxon>
        <taxon>Bacillati</taxon>
        <taxon>Actinomycetota</taxon>
        <taxon>Actinomycetes</taxon>
        <taxon>Actinomycetales</taxon>
        <taxon>Actinomycetaceae</taxon>
        <taxon>Actinomyces</taxon>
    </lineage>
</organism>
<evidence type="ECO:0000313" key="1">
    <source>
        <dbReference type="EMBL" id="ERH22424.1"/>
    </source>
</evidence>
<dbReference type="PATRIC" id="fig|1321818.3.peg.2156"/>
<dbReference type="EMBL" id="AWSE01000172">
    <property type="protein sequence ID" value="ERH22424.1"/>
    <property type="molecule type" value="Genomic_DNA"/>
</dbReference>
<comment type="caution">
    <text evidence="1">The sequence shown here is derived from an EMBL/GenBank/DDBJ whole genome shotgun (WGS) entry which is preliminary data.</text>
</comment>
<proteinExistence type="predicted"/>
<evidence type="ECO:0000313" key="2">
    <source>
        <dbReference type="Proteomes" id="UP000016536"/>
    </source>
</evidence>
<keyword evidence="1" id="KW-0282">Flagellum</keyword>
<reference evidence="1 2" key="1">
    <citation type="submission" date="2013-08" db="EMBL/GenBank/DDBJ databases">
        <authorList>
            <person name="Weinstock G."/>
            <person name="Sodergren E."/>
            <person name="Wylie T."/>
            <person name="Fulton L."/>
            <person name="Fulton R."/>
            <person name="Fronick C."/>
            <person name="O'Laughlin M."/>
            <person name="Godfrey J."/>
            <person name="Miner T."/>
            <person name="Herter B."/>
            <person name="Appelbaum E."/>
            <person name="Cordes M."/>
            <person name="Lek S."/>
            <person name="Wollam A."/>
            <person name="Pepin K.H."/>
            <person name="Palsikar V.B."/>
            <person name="Mitreva M."/>
            <person name="Wilson R.K."/>
        </authorList>
    </citation>
    <scope>NUCLEOTIDE SEQUENCE [LARGE SCALE GENOMIC DNA]</scope>
    <source>
        <strain evidence="1 2">F0542</strain>
    </source>
</reference>
<protein>
    <submittedName>
        <fullName evidence="1">Flagellar basal-body rod protein FlgC domain protein</fullName>
    </submittedName>
</protein>
<dbReference type="Proteomes" id="UP000016536">
    <property type="component" value="Unassembled WGS sequence"/>
</dbReference>
<keyword evidence="1" id="KW-0969">Cilium</keyword>
<accession>U1QKW8</accession>
<name>U1QKW8_9ACTO</name>